<proteinExistence type="predicted"/>
<evidence type="ECO:0000313" key="2">
    <source>
        <dbReference type="WBParaSite" id="PgR067_g032_t06"/>
    </source>
</evidence>
<dbReference type="Proteomes" id="UP000887569">
    <property type="component" value="Unplaced"/>
</dbReference>
<dbReference type="WBParaSite" id="PgR067_g032_t06">
    <property type="protein sequence ID" value="PgR067_g032_t06"/>
    <property type="gene ID" value="PgR067_g032"/>
</dbReference>
<reference evidence="2" key="1">
    <citation type="submission" date="2022-11" db="UniProtKB">
        <authorList>
            <consortium name="WormBaseParasite"/>
        </authorList>
    </citation>
    <scope>IDENTIFICATION</scope>
</reference>
<name>A0A915BZ28_PARUN</name>
<sequence>IILSCAFSTAVIFRSTEVISLHSTQLWCDHDSLPRTLKSIINTSAMFFSGHQSTGVIQQQPFRNPVPASLPAECHDSRSYGWFTDRSAEVEAFFALQPVDALEACVDVPRRAELVAFATTANILER</sequence>
<organism evidence="1 2">
    <name type="scientific">Parascaris univalens</name>
    <name type="common">Nematode worm</name>
    <dbReference type="NCBI Taxonomy" id="6257"/>
    <lineage>
        <taxon>Eukaryota</taxon>
        <taxon>Metazoa</taxon>
        <taxon>Ecdysozoa</taxon>
        <taxon>Nematoda</taxon>
        <taxon>Chromadorea</taxon>
        <taxon>Rhabditida</taxon>
        <taxon>Spirurina</taxon>
        <taxon>Ascaridomorpha</taxon>
        <taxon>Ascaridoidea</taxon>
        <taxon>Ascarididae</taxon>
        <taxon>Parascaris</taxon>
    </lineage>
</organism>
<protein>
    <submittedName>
        <fullName evidence="2">SAM domain-containing protein</fullName>
    </submittedName>
</protein>
<accession>A0A915BZ28</accession>
<keyword evidence="1" id="KW-1185">Reference proteome</keyword>
<evidence type="ECO:0000313" key="1">
    <source>
        <dbReference type="Proteomes" id="UP000887569"/>
    </source>
</evidence>
<dbReference type="AlphaFoldDB" id="A0A915BZ28"/>